<keyword evidence="2" id="KW-0812">Transmembrane</keyword>
<feature type="transmembrane region" description="Helical" evidence="2">
    <location>
        <begin position="239"/>
        <end position="259"/>
    </location>
</feature>
<comment type="similarity">
    <text evidence="1">Belongs to the UPF0177 family.</text>
</comment>
<dbReference type="PATRIC" id="fig|1423768.3.peg.1164"/>
<proteinExistence type="inferred from homology"/>
<evidence type="ECO:0000256" key="2">
    <source>
        <dbReference type="SAM" id="Phobius"/>
    </source>
</evidence>
<dbReference type="PANTHER" id="PTHR36435:SF1">
    <property type="entry name" value="CAAX AMINO TERMINAL PROTEASE FAMILY PROTEIN"/>
    <property type="match status" value="1"/>
</dbReference>
<feature type="transmembrane region" description="Helical" evidence="2">
    <location>
        <begin position="185"/>
        <end position="202"/>
    </location>
</feature>
<dbReference type="GO" id="GO:0004175">
    <property type="term" value="F:endopeptidase activity"/>
    <property type="evidence" value="ECO:0007669"/>
    <property type="project" value="UniProtKB-ARBA"/>
</dbReference>
<feature type="domain" description="CAAX prenyl protease 2/Lysostaphin resistance protein A-like" evidence="3">
    <location>
        <begin position="120"/>
        <end position="217"/>
    </location>
</feature>
<feature type="transmembrane region" description="Helical" evidence="2">
    <location>
        <begin position="115"/>
        <end position="137"/>
    </location>
</feature>
<accession>A0A0R1FKV9</accession>
<evidence type="ECO:0000313" key="4">
    <source>
        <dbReference type="EMBL" id="KRK22574.1"/>
    </source>
</evidence>
<dbReference type="EMBL" id="AZCK01000016">
    <property type="protein sequence ID" value="KRK22574.1"/>
    <property type="molecule type" value="Genomic_DNA"/>
</dbReference>
<keyword evidence="2" id="KW-1133">Transmembrane helix</keyword>
<evidence type="ECO:0000259" key="3">
    <source>
        <dbReference type="Pfam" id="PF02517"/>
    </source>
</evidence>
<organism evidence="4 5">
    <name type="scientific">Apilactobacillus kunkeei DSM 12361 = ATCC 700308</name>
    <dbReference type="NCBI Taxonomy" id="1423768"/>
    <lineage>
        <taxon>Bacteria</taxon>
        <taxon>Bacillati</taxon>
        <taxon>Bacillota</taxon>
        <taxon>Bacilli</taxon>
        <taxon>Lactobacillales</taxon>
        <taxon>Lactobacillaceae</taxon>
        <taxon>Apilactobacillus</taxon>
    </lineage>
</organism>
<protein>
    <recommendedName>
        <fullName evidence="3">CAAX prenyl protease 2/Lysostaphin resistance protein A-like domain-containing protein</fullName>
    </recommendedName>
</protein>
<dbReference type="InterPro" id="IPR052710">
    <property type="entry name" value="CAAX_protease"/>
</dbReference>
<dbReference type="Pfam" id="PF02517">
    <property type="entry name" value="Rce1-like"/>
    <property type="match status" value="1"/>
</dbReference>
<evidence type="ECO:0000256" key="1">
    <source>
        <dbReference type="ARBA" id="ARBA00009067"/>
    </source>
</evidence>
<dbReference type="Proteomes" id="UP000051794">
    <property type="component" value="Unassembled WGS sequence"/>
</dbReference>
<dbReference type="InterPro" id="IPR003675">
    <property type="entry name" value="Rce1/LyrA-like_dom"/>
</dbReference>
<name>A0A0R1FKV9_9LACO</name>
<gene>
    <name evidence="4" type="ORF">FD43_GL000977</name>
</gene>
<dbReference type="GO" id="GO:0080120">
    <property type="term" value="P:CAAX-box protein maturation"/>
    <property type="evidence" value="ECO:0007669"/>
    <property type="project" value="UniProtKB-ARBA"/>
</dbReference>
<dbReference type="RefSeq" id="WP_054450639.1">
    <property type="nucleotide sequence ID" value="NZ_AZCK01000016.1"/>
</dbReference>
<feature type="transmembrane region" description="Helical" evidence="2">
    <location>
        <begin position="158"/>
        <end position="179"/>
    </location>
</feature>
<comment type="caution">
    <text evidence="4">The sequence shown here is derived from an EMBL/GenBank/DDBJ whole genome shotgun (WGS) entry which is preliminary data.</text>
</comment>
<dbReference type="AlphaFoldDB" id="A0A0R1FKV9"/>
<feature type="transmembrane region" description="Helical" evidence="2">
    <location>
        <begin position="12"/>
        <end position="34"/>
    </location>
</feature>
<sequence length="270" mass="30783">MKLRKMWSITFWVLLIDFIALNIVGVTAINFNIYNNDHQILGQMDPGIMRAVFAIALLVFAKRHWKINVMHEHGGYSHIFKEGWLLIALTIINMTLASDTLVWKNLLHNMDAQNIILSFGIGLIEAFFVGMFEEISIRGVMMGAMLKGFKKYPVTKSIFFSSMVFGSLHMLNYLVSPFWDTTNQVIYAAGLGFVLATVYYISKNIWVSISLHALMDYSAFVFSMHSNYVNTSATNKVDILSLLIFIVGILSSYVSLIVYNRKQGKKSWLY</sequence>
<dbReference type="GeneID" id="66349379"/>
<keyword evidence="2" id="KW-0472">Membrane</keyword>
<feature type="transmembrane region" description="Helical" evidence="2">
    <location>
        <begin position="40"/>
        <end position="61"/>
    </location>
</feature>
<dbReference type="PANTHER" id="PTHR36435">
    <property type="entry name" value="SLR1288 PROTEIN"/>
    <property type="match status" value="1"/>
</dbReference>
<reference evidence="4 5" key="1">
    <citation type="journal article" date="2015" name="Genome Announc.">
        <title>Expanding the biotechnology potential of lactobacilli through comparative genomics of 213 strains and associated genera.</title>
        <authorList>
            <person name="Sun Z."/>
            <person name="Harris H.M."/>
            <person name="McCann A."/>
            <person name="Guo C."/>
            <person name="Argimon S."/>
            <person name="Zhang W."/>
            <person name="Yang X."/>
            <person name="Jeffery I.B."/>
            <person name="Cooney J.C."/>
            <person name="Kagawa T.F."/>
            <person name="Liu W."/>
            <person name="Song Y."/>
            <person name="Salvetti E."/>
            <person name="Wrobel A."/>
            <person name="Rasinkangas P."/>
            <person name="Parkhill J."/>
            <person name="Rea M.C."/>
            <person name="O'Sullivan O."/>
            <person name="Ritari J."/>
            <person name="Douillard F.P."/>
            <person name="Paul Ross R."/>
            <person name="Yang R."/>
            <person name="Briner A.E."/>
            <person name="Felis G.E."/>
            <person name="de Vos W.M."/>
            <person name="Barrangou R."/>
            <person name="Klaenhammer T.R."/>
            <person name="Caufield P.W."/>
            <person name="Cui Y."/>
            <person name="Zhang H."/>
            <person name="O'Toole P.W."/>
        </authorList>
    </citation>
    <scope>NUCLEOTIDE SEQUENCE [LARGE SCALE GENOMIC DNA]</scope>
    <source>
        <strain evidence="4 5">DSM 12361</strain>
    </source>
</reference>
<evidence type="ECO:0000313" key="5">
    <source>
        <dbReference type="Proteomes" id="UP000051794"/>
    </source>
</evidence>